<dbReference type="InterPro" id="IPR011990">
    <property type="entry name" value="TPR-like_helical_dom_sf"/>
</dbReference>
<feature type="compositionally biased region" description="Low complexity" evidence="3">
    <location>
        <begin position="510"/>
        <end position="527"/>
    </location>
</feature>
<feature type="compositionally biased region" description="Basic and acidic residues" evidence="3">
    <location>
        <begin position="370"/>
        <end position="379"/>
    </location>
</feature>
<name>A0AAD9DKJ2_9STRA</name>
<keyword evidence="1" id="KW-0677">Repeat</keyword>
<dbReference type="PANTHER" id="PTHR47447:SF17">
    <property type="entry name" value="OS12G0638900 PROTEIN"/>
    <property type="match status" value="1"/>
</dbReference>
<gene>
    <name evidence="4" type="ORF">QTG54_000707</name>
</gene>
<feature type="repeat" description="PPR" evidence="2">
    <location>
        <begin position="157"/>
        <end position="191"/>
    </location>
</feature>
<protein>
    <submittedName>
        <fullName evidence="4">Pentatricopeptide repeat-containing protein</fullName>
    </submittedName>
</protein>
<organism evidence="4 5">
    <name type="scientific">Skeletonema marinoi</name>
    <dbReference type="NCBI Taxonomy" id="267567"/>
    <lineage>
        <taxon>Eukaryota</taxon>
        <taxon>Sar</taxon>
        <taxon>Stramenopiles</taxon>
        <taxon>Ochrophyta</taxon>
        <taxon>Bacillariophyta</taxon>
        <taxon>Coscinodiscophyceae</taxon>
        <taxon>Thalassiosirophycidae</taxon>
        <taxon>Thalassiosirales</taxon>
        <taxon>Skeletonemataceae</taxon>
        <taxon>Skeletonema</taxon>
        <taxon>Skeletonema marinoi-dohrnii complex</taxon>
    </lineage>
</organism>
<evidence type="ECO:0000256" key="1">
    <source>
        <dbReference type="ARBA" id="ARBA00022737"/>
    </source>
</evidence>
<evidence type="ECO:0000313" key="4">
    <source>
        <dbReference type="EMBL" id="KAK1748768.1"/>
    </source>
</evidence>
<dbReference type="Pfam" id="PF01535">
    <property type="entry name" value="PPR"/>
    <property type="match status" value="1"/>
</dbReference>
<feature type="region of interest" description="Disordered" evidence="3">
    <location>
        <begin position="352"/>
        <end position="543"/>
    </location>
</feature>
<dbReference type="PANTHER" id="PTHR47447">
    <property type="entry name" value="OS03G0856100 PROTEIN"/>
    <property type="match status" value="1"/>
</dbReference>
<keyword evidence="5" id="KW-1185">Reference proteome</keyword>
<feature type="repeat" description="PPR" evidence="2">
    <location>
        <begin position="53"/>
        <end position="87"/>
    </location>
</feature>
<evidence type="ECO:0000313" key="5">
    <source>
        <dbReference type="Proteomes" id="UP001224775"/>
    </source>
</evidence>
<feature type="compositionally biased region" description="Basic and acidic residues" evidence="3">
    <location>
        <begin position="446"/>
        <end position="455"/>
    </location>
</feature>
<feature type="compositionally biased region" description="Basic and acidic residues" evidence="3">
    <location>
        <begin position="480"/>
        <end position="494"/>
    </location>
</feature>
<dbReference type="Pfam" id="PF13041">
    <property type="entry name" value="PPR_2"/>
    <property type="match status" value="2"/>
</dbReference>
<dbReference type="Gene3D" id="1.25.40.10">
    <property type="entry name" value="Tetratricopeptide repeat domain"/>
    <property type="match status" value="2"/>
</dbReference>
<accession>A0AAD9DKJ2</accession>
<feature type="compositionally biased region" description="Gly residues" evidence="3">
    <location>
        <begin position="499"/>
        <end position="509"/>
    </location>
</feature>
<evidence type="ECO:0000256" key="2">
    <source>
        <dbReference type="PROSITE-ProRule" id="PRU00708"/>
    </source>
</evidence>
<proteinExistence type="predicted"/>
<comment type="caution">
    <text evidence="4">The sequence shown here is derived from an EMBL/GenBank/DDBJ whole genome shotgun (WGS) entry which is preliminary data.</text>
</comment>
<dbReference type="EMBL" id="JATAAI010000001">
    <property type="protein sequence ID" value="KAK1748768.1"/>
    <property type="molecule type" value="Genomic_DNA"/>
</dbReference>
<feature type="compositionally biased region" description="Basic and acidic residues" evidence="3">
    <location>
        <begin position="405"/>
        <end position="427"/>
    </location>
</feature>
<dbReference type="InterPro" id="IPR002885">
    <property type="entry name" value="PPR_rpt"/>
</dbReference>
<feature type="compositionally biased region" description="Gly residues" evidence="3">
    <location>
        <begin position="385"/>
        <end position="394"/>
    </location>
</feature>
<reference evidence="4" key="1">
    <citation type="submission" date="2023-06" db="EMBL/GenBank/DDBJ databases">
        <title>Survivors Of The Sea: Transcriptome response of Skeletonema marinoi to long-term dormancy.</title>
        <authorList>
            <person name="Pinder M.I.M."/>
            <person name="Kourtchenko O."/>
            <person name="Robertson E.K."/>
            <person name="Larsson T."/>
            <person name="Maumus F."/>
            <person name="Osuna-Cruz C.M."/>
            <person name="Vancaester E."/>
            <person name="Stenow R."/>
            <person name="Vandepoele K."/>
            <person name="Ploug H."/>
            <person name="Bruchert V."/>
            <person name="Godhe A."/>
            <person name="Topel M."/>
        </authorList>
    </citation>
    <scope>NUCLEOTIDE SEQUENCE</scope>
    <source>
        <strain evidence="4">R05AC</strain>
    </source>
</reference>
<dbReference type="NCBIfam" id="TIGR00756">
    <property type="entry name" value="PPR"/>
    <property type="match status" value="2"/>
</dbReference>
<dbReference type="Proteomes" id="UP001224775">
    <property type="component" value="Unassembled WGS sequence"/>
</dbReference>
<feature type="repeat" description="PPR" evidence="2">
    <location>
        <begin position="18"/>
        <end position="52"/>
    </location>
</feature>
<evidence type="ECO:0000256" key="3">
    <source>
        <dbReference type="SAM" id="MobiDB-lite"/>
    </source>
</evidence>
<feature type="compositionally biased region" description="Polar residues" evidence="3">
    <location>
        <begin position="428"/>
        <end position="437"/>
    </location>
</feature>
<dbReference type="PROSITE" id="PS51375">
    <property type="entry name" value="PPR"/>
    <property type="match status" value="3"/>
</dbReference>
<dbReference type="AlphaFoldDB" id="A0AAD9DKJ2"/>
<sequence length="543" mass="62041">METALQVLEEMKATFGPNVIAYSAAISALSKGQQWEKAWELFCEIEQSGEKLSVVTYNATMTALEKGLQWERALDLFDEMKYKNMAVTVVSYGSAISACEKGYQWRQCLEYLDEMTERKISKNVIIFGLPCHVWRNRTVLILLSTYGTYEIGKVRPNVHIYNSVISACARCKLWKKGFELFKEMDEVGVKRDVVTYNAVLDAVCSQVDLAEDIFHEGVERGFYAKVSRLGSQWLELDLHFLSLGGGETALRWWFEKCLVPYLGGSKELASVRSIDIVTGYGKTRARGARRGDDSMRKRVRAMLRFMNVTELEQPNMGRIHIDKQALLKEVERNGGKIVFDAQGYEQYKLQEGLDEPYTEAPQFVRPRGGAMHDRNERDVQQQGGPRPGNGGHEGYYGNRNSQQQRPERLEPNRFEPPQRHGGGDEQYRNNGRQNYSEPNYPAQNYDDGRNYDEWQGRGPNPRFEPPARQMHSGQQNNQDYNRKRPYQDFRDDNRQGMYNGEGGAGGGAGNYNEGGPSNNYDGGNNNYGDRREYNGNSPNKRFR</sequence>